<name>A0AA96EMQ4_9VIRU</name>
<accession>A0AA96EMQ4</accession>
<evidence type="ECO:0000313" key="1">
    <source>
        <dbReference type="EMBL" id="WNL50464.1"/>
    </source>
</evidence>
<gene>
    <name evidence="1" type="ORF">MarDSR_425</name>
</gene>
<dbReference type="EMBL" id="OR343189">
    <property type="protein sequence ID" value="WNL50464.1"/>
    <property type="molecule type" value="Genomic_DNA"/>
</dbReference>
<organism evidence="1">
    <name type="scientific">Marseillevirus sp</name>
    <dbReference type="NCBI Taxonomy" id="2809551"/>
    <lineage>
        <taxon>Viruses</taxon>
        <taxon>Varidnaviria</taxon>
        <taxon>Bamfordvirae</taxon>
        <taxon>Nucleocytoviricota</taxon>
        <taxon>Megaviricetes</taxon>
        <taxon>Pimascovirales</taxon>
        <taxon>Pimascovirales incertae sedis</taxon>
        <taxon>Marseilleviridae</taxon>
        <taxon>Marseillevirus</taxon>
    </lineage>
</organism>
<reference evidence="1" key="1">
    <citation type="submission" date="2023-07" db="EMBL/GenBank/DDBJ databases">
        <authorList>
            <person name="Xia Y."/>
        </authorList>
    </citation>
    <scope>NUCLEOTIDE SEQUENCE</scope>
    <source>
        <strain evidence="1">E</strain>
    </source>
</reference>
<sequence length="134" mass="15340">MNTNSVQLIAIKSGNFWNLSVLQGTKRQKNAVVYIKSNNYAYLAEELGSCLQYSELCRLSALDKVSDDFLQHCTKILLKKNKKDIKVLKRAIETLEFLPESNVPLESLKKMKKFLKLECSLSIIKAKVRSEEEI</sequence>
<protein>
    <submittedName>
        <fullName evidence="1">Uncharacterized protein</fullName>
    </submittedName>
</protein>
<proteinExistence type="predicted"/>